<dbReference type="InterPro" id="IPR028082">
    <property type="entry name" value="Peripla_BP_I"/>
</dbReference>
<dbReference type="SUPFAM" id="SSF53822">
    <property type="entry name" value="Periplasmic binding protein-like I"/>
    <property type="match status" value="1"/>
</dbReference>
<name>A0A162SWX6_9CLOT</name>
<dbReference type="STRING" id="1121326.CLMAG_17770"/>
<protein>
    <submittedName>
        <fullName evidence="1">Autoinducer 2-binding protein LsrB</fullName>
    </submittedName>
</protein>
<dbReference type="EMBL" id="LWAE01000002">
    <property type="protein sequence ID" value="KZL91971.1"/>
    <property type="molecule type" value="Genomic_DNA"/>
</dbReference>
<reference evidence="1 2" key="1">
    <citation type="submission" date="2016-04" db="EMBL/GenBank/DDBJ databases">
        <title>Genome sequence of Clostridium magnum DSM 2767.</title>
        <authorList>
            <person name="Poehlein A."/>
            <person name="Uhlig R."/>
            <person name="Fischer R."/>
            <person name="Bahl H."/>
            <person name="Daniel R."/>
        </authorList>
    </citation>
    <scope>NUCLEOTIDE SEQUENCE [LARGE SCALE GENOMIC DNA]</scope>
    <source>
        <strain evidence="1 2">DSM 2767</strain>
    </source>
</reference>
<dbReference type="Proteomes" id="UP000076603">
    <property type="component" value="Unassembled WGS sequence"/>
</dbReference>
<dbReference type="AlphaFoldDB" id="A0A162SWX6"/>
<evidence type="ECO:0000313" key="1">
    <source>
        <dbReference type="EMBL" id="KZL91971.1"/>
    </source>
</evidence>
<accession>A0A162SWX6</accession>
<gene>
    <name evidence="1" type="primary">lsrB_1</name>
    <name evidence="1" type="ORF">CLMAG_17770</name>
</gene>
<sequence length="92" mass="10131">MKQYCKDGILTRWGLWDCGIQGAMGCYMAYYIASGNKVKVGDKINIPDIGTVVVMPNTVLDPKADASDTSSGVVLLPERTVFTKDNMNNYDF</sequence>
<dbReference type="Gene3D" id="3.40.50.2300">
    <property type="match status" value="1"/>
</dbReference>
<proteinExistence type="predicted"/>
<organism evidence="1 2">
    <name type="scientific">Clostridium magnum DSM 2767</name>
    <dbReference type="NCBI Taxonomy" id="1121326"/>
    <lineage>
        <taxon>Bacteria</taxon>
        <taxon>Bacillati</taxon>
        <taxon>Bacillota</taxon>
        <taxon>Clostridia</taxon>
        <taxon>Eubacteriales</taxon>
        <taxon>Clostridiaceae</taxon>
        <taxon>Clostridium</taxon>
    </lineage>
</organism>
<evidence type="ECO:0000313" key="2">
    <source>
        <dbReference type="Proteomes" id="UP000076603"/>
    </source>
</evidence>
<keyword evidence="2" id="KW-1185">Reference proteome</keyword>
<comment type="caution">
    <text evidence="1">The sequence shown here is derived from an EMBL/GenBank/DDBJ whole genome shotgun (WGS) entry which is preliminary data.</text>
</comment>
<dbReference type="PATRIC" id="fig|1121326.3.peg.1759"/>